<dbReference type="SMART" id="SM00360">
    <property type="entry name" value="RRM"/>
    <property type="match status" value="2"/>
</dbReference>
<dbReference type="InterPro" id="IPR012677">
    <property type="entry name" value="Nucleotide-bd_a/b_plait_sf"/>
</dbReference>
<dbReference type="Gene3D" id="3.30.70.330">
    <property type="match status" value="2"/>
</dbReference>
<dbReference type="eggNOG" id="KOG0118">
    <property type="taxonomic scope" value="Eukaryota"/>
</dbReference>
<dbReference type="Proteomes" id="UP000026962">
    <property type="component" value="Chromosome 3"/>
</dbReference>
<dbReference type="HOGENOM" id="CLU_554786_0_0_1"/>
<reference evidence="6" key="2">
    <citation type="submission" date="2018-05" db="EMBL/GenBank/DDBJ databases">
        <title>OpunRS2 (Oryza punctata Reference Sequence Version 2).</title>
        <authorList>
            <person name="Zhang J."/>
            <person name="Kudrna D."/>
            <person name="Lee S."/>
            <person name="Talag J."/>
            <person name="Welchert J."/>
            <person name="Wing R.A."/>
        </authorList>
    </citation>
    <scope>NUCLEOTIDE SEQUENCE [LARGE SCALE GENOMIC DNA]</scope>
</reference>
<organism evidence="6">
    <name type="scientific">Oryza punctata</name>
    <name type="common">Red rice</name>
    <dbReference type="NCBI Taxonomy" id="4537"/>
    <lineage>
        <taxon>Eukaryota</taxon>
        <taxon>Viridiplantae</taxon>
        <taxon>Streptophyta</taxon>
        <taxon>Embryophyta</taxon>
        <taxon>Tracheophyta</taxon>
        <taxon>Spermatophyta</taxon>
        <taxon>Magnoliopsida</taxon>
        <taxon>Liliopsida</taxon>
        <taxon>Poales</taxon>
        <taxon>Poaceae</taxon>
        <taxon>BOP clade</taxon>
        <taxon>Oryzoideae</taxon>
        <taxon>Oryzeae</taxon>
        <taxon>Oryzinae</taxon>
        <taxon>Oryza</taxon>
    </lineage>
</organism>
<dbReference type="PROSITE" id="PS50102">
    <property type="entry name" value="RRM"/>
    <property type="match status" value="2"/>
</dbReference>
<dbReference type="InterPro" id="IPR035979">
    <property type="entry name" value="RBD_domain_sf"/>
</dbReference>
<sequence>MAGYRSRSRSYSPLPRRRYSRSPPRYKRYDDPRDRYPRSGGGGGGGGPRRGYGRPPAPTGLLVRNISLTARPEDIRIPFEQFGPVKDVYLPRNFHTRELRGFGFVKFRYPEDAAVAKQELNHQVIGGREISIVFAEENRKTPQEMRMRTRTSGRYMDGSHRRRSVSRSPRSRYHSYSPSPSPARRDYRDHRDDYSLGESLSPHGQDKRHHRSNGRSASPAELERQAGRGESAAMAGYRSRSRSYSPLPRRRYSRSPPRYKRYDDPRDRYPRSGGGGGGGGPRRGYGRPPAPTGLLVRNISLTARPEDIRIPFEQFGPVKDVYLPRNFHTRELRGFGFVKFRYPEDAAVAKQELNHQVIGGREISIVFAEENRKTPQEMRMRTRTSGRYMDGSHRRRSVSRSPRSRYHWITVMIIHLGNHSLHMVRTRGTTDQMVDLLAQLSSSVRRGKRLKFGVIGSRVRTREHANYTTMKCTVVVPFMLFCRIDKQSLVAK</sequence>
<accession>A0A0E0KE09</accession>
<evidence type="ECO:0000313" key="6">
    <source>
        <dbReference type="EnsemblPlants" id="OPUNC03G17480.1"/>
    </source>
</evidence>
<name>A0A0E0KE09_ORYPU</name>
<evidence type="ECO:0000259" key="5">
    <source>
        <dbReference type="PROSITE" id="PS50102"/>
    </source>
</evidence>
<protein>
    <recommendedName>
        <fullName evidence="5">RRM domain-containing protein</fullName>
    </recommendedName>
</protein>
<evidence type="ECO:0000256" key="3">
    <source>
        <dbReference type="PROSITE-ProRule" id="PRU00176"/>
    </source>
</evidence>
<feature type="domain" description="RRM" evidence="5">
    <location>
        <begin position="292"/>
        <end position="370"/>
    </location>
</feature>
<feature type="compositionally biased region" description="Basic residues" evidence="4">
    <location>
        <begin position="15"/>
        <end position="26"/>
    </location>
</feature>
<feature type="compositionally biased region" description="Basic and acidic residues" evidence="4">
    <location>
        <begin position="260"/>
        <end position="270"/>
    </location>
</feature>
<feature type="compositionally biased region" description="Basic and acidic residues" evidence="4">
    <location>
        <begin position="136"/>
        <end position="147"/>
    </location>
</feature>
<dbReference type="GO" id="GO:0006397">
    <property type="term" value="P:mRNA processing"/>
    <property type="evidence" value="ECO:0007669"/>
    <property type="project" value="UniProtKB-KW"/>
</dbReference>
<feature type="compositionally biased region" description="Gly residues" evidence="4">
    <location>
        <begin position="39"/>
        <end position="50"/>
    </location>
</feature>
<dbReference type="Pfam" id="PF00076">
    <property type="entry name" value="RRM_1"/>
    <property type="match status" value="2"/>
</dbReference>
<keyword evidence="1" id="KW-0507">mRNA processing</keyword>
<keyword evidence="2" id="KW-0508">mRNA splicing</keyword>
<feature type="compositionally biased region" description="Gly residues" evidence="4">
    <location>
        <begin position="272"/>
        <end position="283"/>
    </location>
</feature>
<dbReference type="GO" id="GO:0003723">
    <property type="term" value="F:RNA binding"/>
    <property type="evidence" value="ECO:0007669"/>
    <property type="project" value="UniProtKB-UniRule"/>
</dbReference>
<dbReference type="OMA" id="EEANIWS"/>
<reference evidence="6" key="1">
    <citation type="submission" date="2015-04" db="UniProtKB">
        <authorList>
            <consortium name="EnsemblPlants"/>
        </authorList>
    </citation>
    <scope>IDENTIFICATION</scope>
</reference>
<feature type="domain" description="RRM" evidence="5">
    <location>
        <begin position="59"/>
        <end position="137"/>
    </location>
</feature>
<dbReference type="EnsemblPlants" id="OPUNC03G17480.1">
    <property type="protein sequence ID" value="OPUNC03G17480.1"/>
    <property type="gene ID" value="OPUNC03G17480"/>
</dbReference>
<dbReference type="Gramene" id="OPUNC03G17480.1">
    <property type="protein sequence ID" value="OPUNC03G17480.1"/>
    <property type="gene ID" value="OPUNC03G17480"/>
</dbReference>
<dbReference type="InterPro" id="IPR003954">
    <property type="entry name" value="RRM_euk-type"/>
</dbReference>
<feature type="compositionally biased region" description="Basic and acidic residues" evidence="4">
    <location>
        <begin position="27"/>
        <end position="37"/>
    </location>
</feature>
<feature type="compositionally biased region" description="Basic residues" evidence="4">
    <location>
        <begin position="248"/>
        <end position="259"/>
    </location>
</feature>
<evidence type="ECO:0000313" key="7">
    <source>
        <dbReference type="Proteomes" id="UP000026962"/>
    </source>
</evidence>
<dbReference type="InterPro" id="IPR050907">
    <property type="entry name" value="SRSF"/>
</dbReference>
<evidence type="ECO:0000256" key="2">
    <source>
        <dbReference type="ARBA" id="ARBA00023187"/>
    </source>
</evidence>
<dbReference type="GO" id="GO:0008380">
    <property type="term" value="P:RNA splicing"/>
    <property type="evidence" value="ECO:0007669"/>
    <property type="project" value="UniProtKB-KW"/>
</dbReference>
<keyword evidence="3" id="KW-0694">RNA-binding</keyword>
<dbReference type="SUPFAM" id="SSF54928">
    <property type="entry name" value="RNA-binding domain, RBD"/>
    <property type="match status" value="2"/>
</dbReference>
<feature type="compositionally biased region" description="Basic residues" evidence="4">
    <location>
        <begin position="160"/>
        <end position="173"/>
    </location>
</feature>
<dbReference type="InterPro" id="IPR000504">
    <property type="entry name" value="RRM_dom"/>
</dbReference>
<feature type="region of interest" description="Disordered" evidence="4">
    <location>
        <begin position="1"/>
        <end position="58"/>
    </location>
</feature>
<evidence type="ECO:0000256" key="1">
    <source>
        <dbReference type="ARBA" id="ARBA00022664"/>
    </source>
</evidence>
<keyword evidence="7" id="KW-1185">Reference proteome</keyword>
<dbReference type="STRING" id="4537.A0A0E0KE09"/>
<dbReference type="SMART" id="SM00361">
    <property type="entry name" value="RRM_1"/>
    <property type="match status" value="2"/>
</dbReference>
<feature type="compositionally biased region" description="Basic and acidic residues" evidence="4">
    <location>
        <begin position="183"/>
        <end position="194"/>
    </location>
</feature>
<dbReference type="PANTHER" id="PTHR23147">
    <property type="entry name" value="SERINE/ARGININE RICH SPLICING FACTOR"/>
    <property type="match status" value="1"/>
</dbReference>
<dbReference type="AlphaFoldDB" id="A0A0E0KE09"/>
<proteinExistence type="predicted"/>
<evidence type="ECO:0000256" key="4">
    <source>
        <dbReference type="SAM" id="MobiDB-lite"/>
    </source>
</evidence>
<feature type="region of interest" description="Disordered" evidence="4">
    <location>
        <begin position="136"/>
        <end position="291"/>
    </location>
</feature>